<sequence>MIDPVLLWAVLIGVSVLLVLILYFKIQAFLSLLISSISVGLVAGMPVREILLSIQQGMASTLGFIAIVVGLGAMLGAILENSGGVQALATFVLRRAGEKNASWALMITGFLVSIPVFFDVGVVLLIPIVYALQKNTGKSLLYYGMPLLAGLAVTHAFIPPTPGPVAVADILGADLGWVILFGFLAGIPAAVISGPVFGKFIAKRIMVTAPESYMDPPSDRKLPSVQMVAALLGLPLILILLNTFSQTLVNKSAFSPVVLEVLAFVGHPFTALIIANLLAWYLLGIRRGYTKQELLDVSTQSLGPAGVIILITGAGGVFKEILTQTGAGLMLANYLMEVGFAPIIFGYIASALIRLLQGSSTVAMITSAGMTAAVLEGIDYTDFQKAALVIAIAAGASIYSHVNDSGFWLVSKYFGMEETQTLRSWSVMTTLLSVVGFGVSLILWVIL</sequence>
<feature type="transmembrane region" description="Helical" evidence="1">
    <location>
        <begin position="261"/>
        <end position="283"/>
    </location>
</feature>
<proteinExistence type="predicted"/>
<dbReference type="PANTHER" id="PTHR30354:SF25">
    <property type="entry name" value="INNER MEMBRANE PERMEASE YGBN"/>
    <property type="match status" value="1"/>
</dbReference>
<dbReference type="Pfam" id="PF02447">
    <property type="entry name" value="GntP_permease"/>
    <property type="match status" value="1"/>
</dbReference>
<feature type="transmembrane region" description="Helical" evidence="1">
    <location>
        <begin position="295"/>
        <end position="318"/>
    </location>
</feature>
<feature type="transmembrane region" description="Helical" evidence="1">
    <location>
        <begin position="422"/>
        <end position="446"/>
    </location>
</feature>
<dbReference type="STRING" id="1048983.EL17_10490"/>
<evidence type="ECO:0000313" key="2">
    <source>
        <dbReference type="EMBL" id="KEO73915.1"/>
    </source>
</evidence>
<feature type="transmembrane region" description="Helical" evidence="1">
    <location>
        <begin position="5"/>
        <end position="23"/>
    </location>
</feature>
<dbReference type="PIRSF" id="PIRSF002746">
    <property type="entry name" value="Gluconate_transporter"/>
    <property type="match status" value="1"/>
</dbReference>
<feature type="transmembrane region" description="Helical" evidence="1">
    <location>
        <begin position="178"/>
        <end position="201"/>
    </location>
</feature>
<feature type="transmembrane region" description="Helical" evidence="1">
    <location>
        <begin position="140"/>
        <end position="158"/>
    </location>
</feature>
<protein>
    <submittedName>
        <fullName evidence="2">Gluconate transporter</fullName>
    </submittedName>
</protein>
<dbReference type="AlphaFoldDB" id="A0A074L097"/>
<keyword evidence="1" id="KW-1133">Transmembrane helix</keyword>
<feature type="transmembrane region" description="Helical" evidence="1">
    <location>
        <begin position="103"/>
        <end position="128"/>
    </location>
</feature>
<dbReference type="PANTHER" id="PTHR30354">
    <property type="entry name" value="GNT FAMILY GLUCONATE TRANSPORTER"/>
    <property type="match status" value="1"/>
</dbReference>
<dbReference type="Proteomes" id="UP000027821">
    <property type="component" value="Unassembled WGS sequence"/>
</dbReference>
<gene>
    <name evidence="2" type="ORF">EL17_10490</name>
</gene>
<dbReference type="NCBIfam" id="TIGR00791">
    <property type="entry name" value="gntP"/>
    <property type="match status" value="1"/>
</dbReference>
<dbReference type="InterPro" id="IPR003474">
    <property type="entry name" value="Glcn_transporter"/>
</dbReference>
<feature type="transmembrane region" description="Helical" evidence="1">
    <location>
        <begin position="338"/>
        <end position="356"/>
    </location>
</feature>
<keyword evidence="3" id="KW-1185">Reference proteome</keyword>
<dbReference type="eggNOG" id="COG2610">
    <property type="taxonomic scope" value="Bacteria"/>
</dbReference>
<dbReference type="GO" id="GO:0015128">
    <property type="term" value="F:gluconate transmembrane transporter activity"/>
    <property type="evidence" value="ECO:0007669"/>
    <property type="project" value="InterPro"/>
</dbReference>
<feature type="transmembrane region" description="Helical" evidence="1">
    <location>
        <begin position="386"/>
        <end position="402"/>
    </location>
</feature>
<evidence type="ECO:0000313" key="3">
    <source>
        <dbReference type="Proteomes" id="UP000027821"/>
    </source>
</evidence>
<accession>A0A074L097</accession>
<evidence type="ECO:0000256" key="1">
    <source>
        <dbReference type="SAM" id="Phobius"/>
    </source>
</evidence>
<dbReference type="EMBL" id="JMIH01000018">
    <property type="protein sequence ID" value="KEO73915.1"/>
    <property type="molecule type" value="Genomic_DNA"/>
</dbReference>
<dbReference type="GO" id="GO:0005886">
    <property type="term" value="C:plasma membrane"/>
    <property type="evidence" value="ECO:0007669"/>
    <property type="project" value="TreeGrafter"/>
</dbReference>
<organism evidence="2 3">
    <name type="scientific">Anditalea andensis</name>
    <dbReference type="NCBI Taxonomy" id="1048983"/>
    <lineage>
        <taxon>Bacteria</taxon>
        <taxon>Pseudomonadati</taxon>
        <taxon>Bacteroidota</taxon>
        <taxon>Cytophagia</taxon>
        <taxon>Cytophagales</taxon>
        <taxon>Cytophagaceae</taxon>
        <taxon>Anditalea</taxon>
    </lineage>
</organism>
<keyword evidence="1" id="KW-0472">Membrane</keyword>
<reference evidence="2 3" key="1">
    <citation type="submission" date="2014-04" db="EMBL/GenBank/DDBJ databases">
        <title>Characterization and application of a salt tolerant electro-active bacterium.</title>
        <authorList>
            <person name="Yang L."/>
            <person name="Wei S."/>
            <person name="Tay Q.X.M."/>
        </authorList>
    </citation>
    <scope>NUCLEOTIDE SEQUENCE [LARGE SCALE GENOMIC DNA]</scope>
    <source>
        <strain evidence="2 3">LY1</strain>
    </source>
</reference>
<dbReference type="OrthoDB" id="9787129at2"/>
<feature type="transmembrane region" description="Helical" evidence="1">
    <location>
        <begin position="59"/>
        <end position="79"/>
    </location>
</feature>
<name>A0A074L097_9BACT</name>
<comment type="caution">
    <text evidence="2">The sequence shown here is derived from an EMBL/GenBank/DDBJ whole genome shotgun (WGS) entry which is preliminary data.</text>
</comment>
<feature type="transmembrane region" description="Helical" evidence="1">
    <location>
        <begin position="29"/>
        <end position="47"/>
    </location>
</feature>
<keyword evidence="1" id="KW-0812">Transmembrane</keyword>
<feature type="transmembrane region" description="Helical" evidence="1">
    <location>
        <begin position="222"/>
        <end position="241"/>
    </location>
</feature>